<organism evidence="7 8">
    <name type="scientific">Helobdella robusta</name>
    <name type="common">Californian leech</name>
    <dbReference type="NCBI Taxonomy" id="6412"/>
    <lineage>
        <taxon>Eukaryota</taxon>
        <taxon>Metazoa</taxon>
        <taxon>Spiralia</taxon>
        <taxon>Lophotrochozoa</taxon>
        <taxon>Annelida</taxon>
        <taxon>Clitellata</taxon>
        <taxon>Hirudinea</taxon>
        <taxon>Rhynchobdellida</taxon>
        <taxon>Glossiphoniidae</taxon>
        <taxon>Helobdella</taxon>
    </lineage>
</organism>
<feature type="domain" description="VWFA" evidence="5">
    <location>
        <begin position="51"/>
        <end position="242"/>
    </location>
</feature>
<keyword evidence="3" id="KW-1015">Disulfide bond</keyword>
<dbReference type="CDD" id="cd01450">
    <property type="entry name" value="vWFA_subfamily_ECM"/>
    <property type="match status" value="1"/>
</dbReference>
<evidence type="ECO:0000313" key="8">
    <source>
        <dbReference type="Proteomes" id="UP000015101"/>
    </source>
</evidence>
<proteinExistence type="predicted"/>
<keyword evidence="4" id="KW-1133">Transmembrane helix</keyword>
<evidence type="ECO:0000259" key="5">
    <source>
        <dbReference type="PROSITE" id="PS50234"/>
    </source>
</evidence>
<dbReference type="SUPFAM" id="SSF57196">
    <property type="entry name" value="EGF/Laminin"/>
    <property type="match status" value="2"/>
</dbReference>
<dbReference type="GO" id="GO:0005509">
    <property type="term" value="F:calcium ion binding"/>
    <property type="evidence" value="ECO:0007669"/>
    <property type="project" value="InterPro"/>
</dbReference>
<dbReference type="EMBL" id="AMQM01002783">
    <property type="status" value="NOT_ANNOTATED_CDS"/>
    <property type="molecule type" value="Genomic_DNA"/>
</dbReference>
<dbReference type="Gene3D" id="2.10.25.10">
    <property type="entry name" value="Laminin"/>
    <property type="match status" value="3"/>
</dbReference>
<dbReference type="KEGG" id="hro:HELRODRAFT_167450"/>
<dbReference type="eggNOG" id="KOG1217">
    <property type="taxonomic scope" value="Eukaryota"/>
</dbReference>
<dbReference type="SMART" id="SM00181">
    <property type="entry name" value="EGF"/>
    <property type="match status" value="2"/>
</dbReference>
<evidence type="ECO:0000256" key="4">
    <source>
        <dbReference type="SAM" id="Phobius"/>
    </source>
</evidence>
<evidence type="ECO:0000256" key="3">
    <source>
        <dbReference type="ARBA" id="ARBA00023157"/>
    </source>
</evidence>
<dbReference type="RefSeq" id="XP_009011206.1">
    <property type="nucleotide sequence ID" value="XM_009012958.1"/>
</dbReference>
<dbReference type="InterPro" id="IPR049883">
    <property type="entry name" value="NOTCH1_EGF-like"/>
</dbReference>
<keyword evidence="4" id="KW-0472">Membrane</keyword>
<sequence>MNNGLCSQACVDTYDSYYCTCDPGFDLEFIAMSTQQANCPRSAQLSTIASDVVFIVDSSYNVCLSSVTCSLYTRELQFVNRIIDSLNVNNNQKTRVGLITYASNANNRFFLNAYSDITSLKNGILNTGFQGTQGTNLAEAIRNARTNFFIEQNGDRGGVQNFIIILSNSFQAPSDVTSAANEVITAYQQGIITLAASVSQRVSDANLISLASYPLAPNPSYFKIPDPPTPFDSVAALMANQVLRSSALSTCDGKVYDIVFLIDGYQSNWNNFRTYLARFVRGLDIRSSASRVAVVIYTDQARQAIGLNQYPDDKNGLLNAILNLQAPANFASSSNAVSAFDFARTQVFTNQNGDRSDVENIVIFYAFNQYTSSLLSLQTAALQIQKSSGAYVYAYTSTFSNLNKMDLKYVSSHPHLEYKQFGAMDWDSTSAFDNVVLSDLCKPYYDYFCRWTAGGGFQCFCPLNDCDTVPLNGTKCIDVNECSNNNGGCQQLCSNTFGSFSCSCSTGYRLSSDKMSCEDVNECLSAPCLGNTICVNSFGSFYCLNRDSLSSGNAALEAPYQSGDPTSGAGGSGSTTAGMSNTSAVALTASISSVLASTLVLILAFFSRMAYRRHKRQMRATKRGQMPSSMFENYGASMKDTSSLGSIRSRNFNADRDVDSVDG</sequence>
<dbReference type="InterPro" id="IPR036465">
    <property type="entry name" value="vWFA_dom_sf"/>
</dbReference>
<dbReference type="Gene3D" id="3.40.50.410">
    <property type="entry name" value="von Willebrand factor, type A domain"/>
    <property type="match status" value="2"/>
</dbReference>
<reference evidence="6 8" key="2">
    <citation type="journal article" date="2013" name="Nature">
        <title>Insights into bilaterian evolution from three spiralian genomes.</title>
        <authorList>
            <person name="Simakov O."/>
            <person name="Marletaz F."/>
            <person name="Cho S.J."/>
            <person name="Edsinger-Gonzales E."/>
            <person name="Havlak P."/>
            <person name="Hellsten U."/>
            <person name="Kuo D.H."/>
            <person name="Larsson T."/>
            <person name="Lv J."/>
            <person name="Arendt D."/>
            <person name="Savage R."/>
            <person name="Osoegawa K."/>
            <person name="de Jong P."/>
            <person name="Grimwood J."/>
            <person name="Chapman J.A."/>
            <person name="Shapiro H."/>
            <person name="Aerts A."/>
            <person name="Otillar R.P."/>
            <person name="Terry A.Y."/>
            <person name="Boore J.L."/>
            <person name="Grigoriev I.V."/>
            <person name="Lindberg D.R."/>
            <person name="Seaver E.C."/>
            <person name="Weisblat D.A."/>
            <person name="Putnam N.H."/>
            <person name="Rokhsar D.S."/>
        </authorList>
    </citation>
    <scope>NUCLEOTIDE SEQUENCE</scope>
</reference>
<name>T1EZE2_HELRO</name>
<dbReference type="Pfam" id="PF00092">
    <property type="entry name" value="VWA"/>
    <property type="match status" value="2"/>
</dbReference>
<keyword evidence="2" id="KW-0677">Repeat</keyword>
<evidence type="ECO:0000256" key="1">
    <source>
        <dbReference type="ARBA" id="ARBA00022536"/>
    </source>
</evidence>
<feature type="domain" description="VWFA" evidence="5">
    <location>
        <begin position="257"/>
        <end position="440"/>
    </location>
</feature>
<evidence type="ECO:0000313" key="7">
    <source>
        <dbReference type="EnsemblMetazoa" id="HelroP167450"/>
    </source>
</evidence>
<keyword evidence="8" id="KW-1185">Reference proteome</keyword>
<dbReference type="PROSITE" id="PS01187">
    <property type="entry name" value="EGF_CA"/>
    <property type="match status" value="1"/>
</dbReference>
<dbReference type="eggNOG" id="KOG3544">
    <property type="taxonomic scope" value="Eukaryota"/>
</dbReference>
<evidence type="ECO:0000313" key="6">
    <source>
        <dbReference type="EMBL" id="ESO10937.1"/>
    </source>
</evidence>
<keyword evidence="4" id="KW-0812">Transmembrane</keyword>
<dbReference type="SMART" id="SM00327">
    <property type="entry name" value="VWA"/>
    <property type="match status" value="2"/>
</dbReference>
<dbReference type="InterPro" id="IPR002035">
    <property type="entry name" value="VWF_A"/>
</dbReference>
<dbReference type="PROSITE" id="PS01186">
    <property type="entry name" value="EGF_2"/>
    <property type="match status" value="1"/>
</dbReference>
<dbReference type="EnsemblMetazoa" id="HelroT167450">
    <property type="protein sequence ID" value="HelroP167450"/>
    <property type="gene ID" value="HelroG167450"/>
</dbReference>
<dbReference type="GeneID" id="20201942"/>
<dbReference type="InterPro" id="IPR050525">
    <property type="entry name" value="ECM_Assembly_Org"/>
</dbReference>
<dbReference type="PANTHER" id="PTHR24020:SF84">
    <property type="entry name" value="VWFA DOMAIN-CONTAINING PROTEIN"/>
    <property type="match status" value="1"/>
</dbReference>
<dbReference type="InterPro" id="IPR000742">
    <property type="entry name" value="EGF"/>
</dbReference>
<dbReference type="PANTHER" id="PTHR24020">
    <property type="entry name" value="COLLAGEN ALPHA"/>
    <property type="match status" value="1"/>
</dbReference>
<gene>
    <name evidence="7" type="primary">20201942</name>
    <name evidence="6" type="ORF">HELRODRAFT_167450</name>
</gene>
<dbReference type="CTD" id="20201942"/>
<dbReference type="Pfam" id="PF07645">
    <property type="entry name" value="EGF_CA"/>
    <property type="match status" value="1"/>
</dbReference>
<dbReference type="AlphaFoldDB" id="T1EZE2"/>
<evidence type="ECO:0000256" key="2">
    <source>
        <dbReference type="ARBA" id="ARBA00022737"/>
    </source>
</evidence>
<dbReference type="STRING" id="6412.T1EZE2"/>
<dbReference type="InParanoid" id="T1EZE2"/>
<protein>
    <recommendedName>
        <fullName evidence="5">VWFA domain-containing protein</fullName>
    </recommendedName>
</protein>
<dbReference type="HOGENOM" id="CLU_414054_0_0_1"/>
<accession>T1EZE2</accession>
<dbReference type="InterPro" id="IPR001881">
    <property type="entry name" value="EGF-like_Ca-bd_dom"/>
</dbReference>
<dbReference type="Pfam" id="PF14670">
    <property type="entry name" value="FXa_inhibition"/>
    <property type="match status" value="1"/>
</dbReference>
<keyword evidence="1" id="KW-0245">EGF-like domain</keyword>
<dbReference type="SUPFAM" id="SSF53300">
    <property type="entry name" value="vWA-like"/>
    <property type="match status" value="2"/>
</dbReference>
<dbReference type="SMART" id="SM00179">
    <property type="entry name" value="EGF_CA"/>
    <property type="match status" value="3"/>
</dbReference>
<reference evidence="8" key="1">
    <citation type="submission" date="2012-12" db="EMBL/GenBank/DDBJ databases">
        <authorList>
            <person name="Hellsten U."/>
            <person name="Grimwood J."/>
            <person name="Chapman J.A."/>
            <person name="Shapiro H."/>
            <person name="Aerts A."/>
            <person name="Otillar R.P."/>
            <person name="Terry A.Y."/>
            <person name="Boore J.L."/>
            <person name="Simakov O."/>
            <person name="Marletaz F."/>
            <person name="Cho S.-J."/>
            <person name="Edsinger-Gonzales E."/>
            <person name="Havlak P."/>
            <person name="Kuo D.-H."/>
            <person name="Larsson T."/>
            <person name="Lv J."/>
            <person name="Arendt D."/>
            <person name="Savage R."/>
            <person name="Osoegawa K."/>
            <person name="de Jong P."/>
            <person name="Lindberg D.R."/>
            <person name="Seaver E.C."/>
            <person name="Weisblat D.A."/>
            <person name="Putnam N.H."/>
            <person name="Grigoriev I.V."/>
            <person name="Rokhsar D.S."/>
        </authorList>
    </citation>
    <scope>NUCLEOTIDE SEQUENCE</scope>
</reference>
<dbReference type="CDD" id="cd00054">
    <property type="entry name" value="EGF_CA"/>
    <property type="match status" value="3"/>
</dbReference>
<dbReference type="Proteomes" id="UP000015101">
    <property type="component" value="Unassembled WGS sequence"/>
</dbReference>
<dbReference type="InterPro" id="IPR018097">
    <property type="entry name" value="EGF_Ca-bd_CS"/>
</dbReference>
<reference evidence="7" key="3">
    <citation type="submission" date="2015-06" db="UniProtKB">
        <authorList>
            <consortium name="EnsemblMetazoa"/>
        </authorList>
    </citation>
    <scope>IDENTIFICATION</scope>
</reference>
<dbReference type="OrthoDB" id="10045365at2759"/>
<dbReference type="PROSITE" id="PS50234">
    <property type="entry name" value="VWFA"/>
    <property type="match status" value="2"/>
</dbReference>
<feature type="transmembrane region" description="Helical" evidence="4">
    <location>
        <begin position="584"/>
        <end position="606"/>
    </location>
</feature>
<dbReference type="EMBL" id="KB095858">
    <property type="protein sequence ID" value="ESO10937.1"/>
    <property type="molecule type" value="Genomic_DNA"/>
</dbReference>
<dbReference type="FunFam" id="2.10.25.10:FF:000240">
    <property type="entry name" value="Vitamin K-dependent protein S"/>
    <property type="match status" value="1"/>
</dbReference>